<dbReference type="Proteomes" id="UP000248798">
    <property type="component" value="Unassembled WGS sequence"/>
</dbReference>
<reference evidence="1 4" key="2">
    <citation type="submission" date="2019-02" db="EMBL/GenBank/DDBJ databases">
        <title>Complete genome sequence of Desulfobacter hydrogenophilus AcRS1.</title>
        <authorList>
            <person name="Marietou A."/>
            <person name="Lund M.B."/>
            <person name="Marshall I.P.G."/>
            <person name="Schreiber L."/>
            <person name="Jorgensen B."/>
        </authorList>
    </citation>
    <scope>NUCLEOTIDE SEQUENCE [LARGE SCALE GENOMIC DNA]</scope>
    <source>
        <strain evidence="1 4">AcRS1</strain>
    </source>
</reference>
<accession>A0A328FD67</accession>
<organism evidence="2 3">
    <name type="scientific">Desulfobacter hydrogenophilus</name>
    <dbReference type="NCBI Taxonomy" id="2291"/>
    <lineage>
        <taxon>Bacteria</taxon>
        <taxon>Pseudomonadati</taxon>
        <taxon>Thermodesulfobacteriota</taxon>
        <taxon>Desulfobacteria</taxon>
        <taxon>Desulfobacterales</taxon>
        <taxon>Desulfobacteraceae</taxon>
        <taxon>Desulfobacter</taxon>
    </lineage>
</organism>
<dbReference type="Pfam" id="PF13692">
    <property type="entry name" value="Glyco_trans_1_4"/>
    <property type="match status" value="1"/>
</dbReference>
<dbReference type="Proteomes" id="UP000293902">
    <property type="component" value="Chromosome"/>
</dbReference>
<dbReference type="Gene3D" id="3.40.50.2000">
    <property type="entry name" value="Glycogen Phosphorylase B"/>
    <property type="match status" value="1"/>
</dbReference>
<keyword evidence="2" id="KW-0808">Transferase</keyword>
<dbReference type="RefSeq" id="WP_111957031.1">
    <property type="nucleotide sequence ID" value="NZ_CP036313.1"/>
</dbReference>
<dbReference type="SUPFAM" id="SSF53756">
    <property type="entry name" value="UDP-Glycosyltransferase/glycogen phosphorylase"/>
    <property type="match status" value="1"/>
</dbReference>
<reference evidence="2 3" key="1">
    <citation type="submission" date="2018-06" db="EMBL/GenBank/DDBJ databases">
        <title>Complete Genome Sequence of Desulfobacter hydrogenophilus (DSM3380).</title>
        <authorList>
            <person name="Marietou A."/>
            <person name="Schreiber L."/>
            <person name="Marshall I."/>
            <person name="Jorgensen B."/>
        </authorList>
    </citation>
    <scope>NUCLEOTIDE SEQUENCE [LARGE SCALE GENOMIC DNA]</scope>
    <source>
        <strain evidence="2 3">DSM 3380</strain>
    </source>
</reference>
<dbReference type="EMBL" id="CP036313">
    <property type="protein sequence ID" value="QBH13745.1"/>
    <property type="molecule type" value="Genomic_DNA"/>
</dbReference>
<protein>
    <submittedName>
        <fullName evidence="2">Glycosyltransferase family 1 protein</fullName>
    </submittedName>
</protein>
<dbReference type="EMBL" id="QLNI01000023">
    <property type="protein sequence ID" value="RAM01690.1"/>
    <property type="molecule type" value="Genomic_DNA"/>
</dbReference>
<gene>
    <name evidence="2" type="ORF">DO021_12180</name>
    <name evidence="1" type="ORF">EYB58_12930</name>
</gene>
<dbReference type="AlphaFoldDB" id="A0A328FD67"/>
<evidence type="ECO:0000313" key="4">
    <source>
        <dbReference type="Proteomes" id="UP000293902"/>
    </source>
</evidence>
<evidence type="ECO:0000313" key="2">
    <source>
        <dbReference type="EMBL" id="RAM01690.1"/>
    </source>
</evidence>
<keyword evidence="4" id="KW-1185">Reference proteome</keyword>
<evidence type="ECO:0000313" key="3">
    <source>
        <dbReference type="Proteomes" id="UP000248798"/>
    </source>
</evidence>
<dbReference type="Gene3D" id="3.40.50.11010">
    <property type="match status" value="1"/>
</dbReference>
<sequence length="380" mass="43349">MLTGKTILCFASGYDAPPTSKHHVMHLLAEQNIVLWINYHASRTPTTSSSDLLYMLKKLIEILKGLKNPRKNLFVLTPLVIPLPNSGLARKLNRFLLISQIRLALKKIRKGSVQVWSFTPDIAYALGLFDEEKVVYYCVDDHAAFSGYDTVQVLKDEEELCRKSDLVITTSMVLQEKKKGWNPNTVLVTHGVDFHHFNRAVTENLPCPQELQNIPHPRLGFFGLIRDWVDVDLLWQIAKKRPAWHFVLIGDADSSINLGKYKETTNMHFLGRKPYQDLPHFCCHLDLGLIPFKINELTHAVNPIKLREYLSAGLPVVSTPMPEVKKYEHLVKIADTPMAMEKAISDLLDFENSDEKRDARISAMSKETWQAKLDLINQSL</sequence>
<dbReference type="GO" id="GO:0016740">
    <property type="term" value="F:transferase activity"/>
    <property type="evidence" value="ECO:0007669"/>
    <property type="project" value="UniProtKB-KW"/>
</dbReference>
<name>A0A328FD67_9BACT</name>
<evidence type="ECO:0000313" key="1">
    <source>
        <dbReference type="EMBL" id="QBH13745.1"/>
    </source>
</evidence>
<dbReference type="OrthoDB" id="9816564at2"/>
<proteinExistence type="predicted"/>